<gene>
    <name evidence="2" type="ORF">BpHYR1_028497</name>
</gene>
<dbReference type="AlphaFoldDB" id="A0A3M7T681"/>
<name>A0A3M7T681_BRAPC</name>
<proteinExistence type="predicted"/>
<feature type="region of interest" description="Disordered" evidence="1">
    <location>
        <begin position="126"/>
        <end position="145"/>
    </location>
</feature>
<accession>A0A3M7T681</accession>
<keyword evidence="3" id="KW-1185">Reference proteome</keyword>
<evidence type="ECO:0000313" key="2">
    <source>
        <dbReference type="EMBL" id="RNA43532.1"/>
    </source>
</evidence>
<comment type="caution">
    <text evidence="2">The sequence shown here is derived from an EMBL/GenBank/DDBJ whole genome shotgun (WGS) entry which is preliminary data.</text>
</comment>
<reference evidence="2 3" key="1">
    <citation type="journal article" date="2018" name="Sci. Rep.">
        <title>Genomic signatures of local adaptation to the degree of environmental predictability in rotifers.</title>
        <authorList>
            <person name="Franch-Gras L."/>
            <person name="Hahn C."/>
            <person name="Garcia-Roger E.M."/>
            <person name="Carmona M.J."/>
            <person name="Serra M."/>
            <person name="Gomez A."/>
        </authorList>
    </citation>
    <scope>NUCLEOTIDE SEQUENCE [LARGE SCALE GENOMIC DNA]</scope>
    <source>
        <strain evidence="2">HYR1</strain>
    </source>
</reference>
<organism evidence="2 3">
    <name type="scientific">Brachionus plicatilis</name>
    <name type="common">Marine rotifer</name>
    <name type="synonym">Brachionus muelleri</name>
    <dbReference type="NCBI Taxonomy" id="10195"/>
    <lineage>
        <taxon>Eukaryota</taxon>
        <taxon>Metazoa</taxon>
        <taxon>Spiralia</taxon>
        <taxon>Gnathifera</taxon>
        <taxon>Rotifera</taxon>
        <taxon>Eurotatoria</taxon>
        <taxon>Monogononta</taxon>
        <taxon>Pseudotrocha</taxon>
        <taxon>Ploima</taxon>
        <taxon>Brachionidae</taxon>
        <taxon>Brachionus</taxon>
    </lineage>
</organism>
<protein>
    <submittedName>
        <fullName evidence="2">Uncharacterized protein</fullName>
    </submittedName>
</protein>
<sequence length="145" mass="16561">MVEVLIQDNSVTTSSRQRISYYPSDDTDFEAEEIEAPVFKKTRGVGKIYEFQGTFETEFEARGPGRPKNTKRALIKHKNIKNESLFGGIRTDKWSKFLTEFQSSDQNHSEKIEFPKSDRVVAGQLTDRPCGGRQTDGPTVWWPAN</sequence>
<dbReference type="EMBL" id="REGN01000217">
    <property type="protein sequence ID" value="RNA43532.1"/>
    <property type="molecule type" value="Genomic_DNA"/>
</dbReference>
<evidence type="ECO:0000313" key="3">
    <source>
        <dbReference type="Proteomes" id="UP000276133"/>
    </source>
</evidence>
<dbReference type="Proteomes" id="UP000276133">
    <property type="component" value="Unassembled WGS sequence"/>
</dbReference>
<evidence type="ECO:0000256" key="1">
    <source>
        <dbReference type="SAM" id="MobiDB-lite"/>
    </source>
</evidence>